<keyword evidence="3" id="KW-1185">Reference proteome</keyword>
<accession>A0AAC9AV58</accession>
<name>A0AAC9AV58_SPHMC</name>
<sequence>MNASFNLLIRNARGADGRALSVGIRNGRIAALGSEVAGAGAEIDARGQVIGPGFHDHHLHLLATAARMESVDLAGVRDVDTIITRLRTGSSLPGEWVRAIGYDDRAAGLPDRVLLDQWLPDRPLRVQDRTGGYWILNSTGLAKLGEAPFPACVERDADGRPNGRIRRGDTWLREKIGGAPPSLAALGGRLARWGVTGVTDAGAANGAEEAAILAGAMPQRLTIMGTEALPPGDGYVLGAVKLLFDEDDLPPVATVVSRIASARALGRAVAAHCVTLGELLFYLEALAMAGGARPGDRIEHGGMIAESLIADIAAAGLIVVTQPNFIHDRGDRYLEQLDPHELGDIYRLASLQRGGIKVRAGSDAPYGDANPWIALRAATDRLTRGGGIIGADEAIDRAAALALYRAGPLAVGAAADLILYDWPDDPAAVGCVGLTLIGGNIVWQA</sequence>
<dbReference type="InterPro" id="IPR013108">
    <property type="entry name" value="Amidohydro_3"/>
</dbReference>
<proteinExistence type="predicted"/>
<dbReference type="RefSeq" id="WP_054726975.1">
    <property type="nucleotide sequence ID" value="NZ_CP009429.1"/>
</dbReference>
<dbReference type="PANTHER" id="PTHR22642:SF2">
    <property type="entry name" value="PROTEIN LONG AFTER FAR-RED 3"/>
    <property type="match status" value="1"/>
</dbReference>
<dbReference type="Proteomes" id="UP000076088">
    <property type="component" value="Chromosome"/>
</dbReference>
<dbReference type="Gene3D" id="2.30.40.10">
    <property type="entry name" value="Urease, subunit C, domain 1"/>
    <property type="match status" value="1"/>
</dbReference>
<dbReference type="PANTHER" id="PTHR22642">
    <property type="entry name" value="IMIDAZOLONEPROPIONASE"/>
    <property type="match status" value="1"/>
</dbReference>
<dbReference type="SUPFAM" id="SSF51556">
    <property type="entry name" value="Metallo-dependent hydrolases"/>
    <property type="match status" value="1"/>
</dbReference>
<organism evidence="2 3">
    <name type="scientific">Sphingopyxis macrogoltabida</name>
    <name type="common">Sphingomonas macrogoltabidus</name>
    <dbReference type="NCBI Taxonomy" id="33050"/>
    <lineage>
        <taxon>Bacteria</taxon>
        <taxon>Pseudomonadati</taxon>
        <taxon>Pseudomonadota</taxon>
        <taxon>Alphaproteobacteria</taxon>
        <taxon>Sphingomonadales</taxon>
        <taxon>Sphingomonadaceae</taxon>
        <taxon>Sphingopyxis</taxon>
    </lineage>
</organism>
<dbReference type="KEGG" id="smaz:LH19_08485"/>
<dbReference type="GO" id="GO:0016810">
    <property type="term" value="F:hydrolase activity, acting on carbon-nitrogen (but not peptide) bonds"/>
    <property type="evidence" value="ECO:0007669"/>
    <property type="project" value="InterPro"/>
</dbReference>
<gene>
    <name evidence="2" type="ORF">ATM17_11355</name>
</gene>
<dbReference type="Gene3D" id="3.20.20.140">
    <property type="entry name" value="Metal-dependent hydrolases"/>
    <property type="match status" value="1"/>
</dbReference>
<dbReference type="EMBL" id="CP013344">
    <property type="protein sequence ID" value="AMU89626.1"/>
    <property type="molecule type" value="Genomic_DNA"/>
</dbReference>
<reference evidence="2 3" key="2">
    <citation type="journal article" date="2016" name="Genome Announc.">
        <title>Complete Genome Sequence of Sphingopyxis macrogoltabida Strain 203N (NBRC 111659), a Polyethylene Glycol Degrader.</title>
        <authorList>
            <person name="Ohtsubo Y."/>
            <person name="Nonoyama S."/>
            <person name="Nagata Y."/>
            <person name="Numata M."/>
            <person name="Tsuchikane K."/>
            <person name="Hosoyama A."/>
            <person name="Yamazoe A."/>
            <person name="Tsuda M."/>
            <person name="Fujita N."/>
            <person name="Kawai F."/>
        </authorList>
    </citation>
    <scope>NUCLEOTIDE SEQUENCE [LARGE SCALE GENOMIC DNA]</scope>
    <source>
        <strain evidence="2 3">203N</strain>
    </source>
</reference>
<evidence type="ECO:0000313" key="3">
    <source>
        <dbReference type="Proteomes" id="UP000076088"/>
    </source>
</evidence>
<evidence type="ECO:0000259" key="1">
    <source>
        <dbReference type="Pfam" id="PF07969"/>
    </source>
</evidence>
<dbReference type="SUPFAM" id="SSF51338">
    <property type="entry name" value="Composite domain of metallo-dependent hydrolases"/>
    <property type="match status" value="1"/>
</dbReference>
<dbReference type="InterPro" id="IPR011059">
    <property type="entry name" value="Metal-dep_hydrolase_composite"/>
</dbReference>
<evidence type="ECO:0000313" key="2">
    <source>
        <dbReference type="EMBL" id="AMU89626.1"/>
    </source>
</evidence>
<dbReference type="Gene3D" id="3.10.310.70">
    <property type="match status" value="1"/>
</dbReference>
<reference evidence="3" key="1">
    <citation type="submission" date="2015-11" db="EMBL/GenBank/DDBJ databases">
        <title>Complete genome sequence of a polyethylene-glycol degrader Sphingopyxis macrogoltabida 203N (NBRC 111659).</title>
        <authorList>
            <person name="Yoshiyuki O."/>
            <person name="Shouta N."/>
            <person name="Nagata Y."/>
            <person name="Numata M."/>
            <person name="Tsuchikane K."/>
            <person name="Hosoyama A."/>
            <person name="Yamazoe A."/>
            <person name="Tsuda M."/>
            <person name="Fujita N."/>
            <person name="Kawai F."/>
        </authorList>
    </citation>
    <scope>NUCLEOTIDE SEQUENCE [LARGE SCALE GENOMIC DNA]</scope>
    <source>
        <strain evidence="3">203N</strain>
    </source>
</reference>
<feature type="domain" description="Amidohydrolase 3" evidence="1">
    <location>
        <begin position="42"/>
        <end position="442"/>
    </location>
</feature>
<dbReference type="AlphaFoldDB" id="A0AAC9AV58"/>
<dbReference type="Pfam" id="PF07969">
    <property type="entry name" value="Amidohydro_3"/>
    <property type="match status" value="1"/>
</dbReference>
<protein>
    <recommendedName>
        <fullName evidence="1">Amidohydrolase 3 domain-containing protein</fullName>
    </recommendedName>
</protein>
<dbReference type="InterPro" id="IPR032466">
    <property type="entry name" value="Metal_Hydrolase"/>
</dbReference>